<gene>
    <name evidence="2" type="ORF">OUZ56_026694</name>
</gene>
<comment type="caution">
    <text evidence="2">The sequence shown here is derived from an EMBL/GenBank/DDBJ whole genome shotgun (WGS) entry which is preliminary data.</text>
</comment>
<reference evidence="2 3" key="1">
    <citation type="journal article" date="2023" name="Nucleic Acids Res.">
        <title>The hologenome of Daphnia magna reveals possible DNA methylation and microbiome-mediated evolution of the host genome.</title>
        <authorList>
            <person name="Chaturvedi A."/>
            <person name="Li X."/>
            <person name="Dhandapani V."/>
            <person name="Marshall H."/>
            <person name="Kissane S."/>
            <person name="Cuenca-Cambronero M."/>
            <person name="Asole G."/>
            <person name="Calvet F."/>
            <person name="Ruiz-Romero M."/>
            <person name="Marangio P."/>
            <person name="Guigo R."/>
            <person name="Rago D."/>
            <person name="Mirbahai L."/>
            <person name="Eastwood N."/>
            <person name="Colbourne J.K."/>
            <person name="Zhou J."/>
            <person name="Mallon E."/>
            <person name="Orsini L."/>
        </authorList>
    </citation>
    <scope>NUCLEOTIDE SEQUENCE [LARGE SCALE GENOMIC DNA]</scope>
    <source>
        <strain evidence="2">LRV0_1</strain>
    </source>
</reference>
<proteinExistence type="predicted"/>
<organism evidence="2 3">
    <name type="scientific">Daphnia magna</name>
    <dbReference type="NCBI Taxonomy" id="35525"/>
    <lineage>
        <taxon>Eukaryota</taxon>
        <taxon>Metazoa</taxon>
        <taxon>Ecdysozoa</taxon>
        <taxon>Arthropoda</taxon>
        <taxon>Crustacea</taxon>
        <taxon>Branchiopoda</taxon>
        <taxon>Diplostraca</taxon>
        <taxon>Cladocera</taxon>
        <taxon>Anomopoda</taxon>
        <taxon>Daphniidae</taxon>
        <taxon>Daphnia</taxon>
    </lineage>
</organism>
<evidence type="ECO:0000313" key="2">
    <source>
        <dbReference type="EMBL" id="KAK4014157.1"/>
    </source>
</evidence>
<feature type="compositionally biased region" description="Polar residues" evidence="1">
    <location>
        <begin position="70"/>
        <end position="81"/>
    </location>
</feature>
<feature type="region of interest" description="Disordered" evidence="1">
    <location>
        <begin position="1"/>
        <end position="54"/>
    </location>
</feature>
<feature type="compositionally biased region" description="Low complexity" evidence="1">
    <location>
        <begin position="29"/>
        <end position="50"/>
    </location>
</feature>
<protein>
    <submittedName>
        <fullName evidence="2">Uncharacterized protein</fullName>
    </submittedName>
</protein>
<evidence type="ECO:0000313" key="3">
    <source>
        <dbReference type="Proteomes" id="UP001234178"/>
    </source>
</evidence>
<name>A0ABQ9ZMJ9_9CRUS</name>
<keyword evidence="3" id="KW-1185">Reference proteome</keyword>
<evidence type="ECO:0000256" key="1">
    <source>
        <dbReference type="SAM" id="MobiDB-lite"/>
    </source>
</evidence>
<dbReference type="Proteomes" id="UP001234178">
    <property type="component" value="Unassembled WGS sequence"/>
</dbReference>
<feature type="compositionally biased region" description="Basic and acidic residues" evidence="1">
    <location>
        <begin position="1"/>
        <end position="20"/>
    </location>
</feature>
<feature type="compositionally biased region" description="Basic and acidic residues" evidence="1">
    <location>
        <begin position="191"/>
        <end position="200"/>
    </location>
</feature>
<feature type="region of interest" description="Disordered" evidence="1">
    <location>
        <begin position="67"/>
        <end position="210"/>
    </location>
</feature>
<dbReference type="EMBL" id="JAOYFB010000004">
    <property type="protein sequence ID" value="KAK4014157.1"/>
    <property type="molecule type" value="Genomic_DNA"/>
</dbReference>
<accession>A0ABQ9ZMJ9</accession>
<feature type="compositionally biased region" description="Acidic residues" evidence="1">
    <location>
        <begin position="125"/>
        <end position="180"/>
    </location>
</feature>
<sequence>MDRRVGDEVDEGVGRGELDKSPVITTKNRPSSPTSLLPPLQRRPSTPTTPIACPAHDPLAACPVVDDMVHQSTTDNQVEHQQQQREATRTPLPSTPSVLVECSPTTPPPADEDDVVYYSGYHSEEVDEDLEDLEEEQEEDDDDEVVEEEEEEEEEEDEEEDGEEEEDQVDGHDEEEDDDGLPTKANVKRPFKIDEDRYGPDDMTGTPLAS</sequence>